<keyword evidence="6" id="KW-1185">Reference proteome</keyword>
<keyword evidence="3 5" id="KW-0067">ATP-binding</keyword>
<evidence type="ECO:0000256" key="3">
    <source>
        <dbReference type="ARBA" id="ARBA00022840"/>
    </source>
</evidence>
<keyword evidence="2" id="KW-0547">Nucleotide-binding</keyword>
<comment type="caution">
    <text evidence="5">The sequence shown here is derived from an EMBL/GenBank/DDBJ whole genome shotgun (WGS) entry which is preliminary data.</text>
</comment>
<dbReference type="PANTHER" id="PTHR43776">
    <property type="entry name" value="TRANSPORT ATP-BINDING PROTEIN"/>
    <property type="match status" value="1"/>
</dbReference>
<name>A0ABS1J0R9_9FIRM</name>
<dbReference type="SUPFAM" id="SSF52540">
    <property type="entry name" value="P-loop containing nucleoside triphosphate hydrolases"/>
    <property type="match status" value="1"/>
</dbReference>
<dbReference type="InterPro" id="IPR003439">
    <property type="entry name" value="ABC_transporter-like_ATP-bd"/>
</dbReference>
<dbReference type="InterPro" id="IPR027417">
    <property type="entry name" value="P-loop_NTPase"/>
</dbReference>
<dbReference type="Gene3D" id="3.40.50.300">
    <property type="entry name" value="P-loop containing nucleotide triphosphate hydrolases"/>
    <property type="match status" value="1"/>
</dbReference>
<sequence>MNNNEILKIKSLSLAFRTGRNKEKVVLNDFSFTLKEGEVLGLVGESGCGKTTLSRILMGLQQADRGELFLYGRKQEFNNPKDIRDRRQIMQMIFQDPYSSINPYMTMKQVLEEPMKSLKPEWNSAKREERCRELLRLVSLEESYLYKNGREMSGGQRQRIGIARAISCEPRILICDEPVSALDLSVQAQILNLLKSLKKNLRLNMIFISHDLGVVRYIADKVAIMKDGAILEEGETDRVLQNPCQEYTRYLLESVLSLNTGKE</sequence>
<dbReference type="RefSeq" id="WP_208429195.1">
    <property type="nucleotide sequence ID" value="NZ_JAEPRJ010000001.1"/>
</dbReference>
<dbReference type="PROSITE" id="PS50893">
    <property type="entry name" value="ABC_TRANSPORTER_2"/>
    <property type="match status" value="1"/>
</dbReference>
<dbReference type="InterPro" id="IPR003593">
    <property type="entry name" value="AAA+_ATPase"/>
</dbReference>
<dbReference type="CDD" id="cd03257">
    <property type="entry name" value="ABC_NikE_OppD_transporters"/>
    <property type="match status" value="1"/>
</dbReference>
<keyword evidence="1" id="KW-0813">Transport</keyword>
<evidence type="ECO:0000313" key="5">
    <source>
        <dbReference type="EMBL" id="MBK5897729.1"/>
    </source>
</evidence>
<reference evidence="5 6" key="1">
    <citation type="submission" date="2021-01" db="EMBL/GenBank/DDBJ databases">
        <title>Isolation and description of Catonella massiliensis sp. nov., a novel Catonella species, isolated from a stable periodontitis subject.</title>
        <authorList>
            <person name="Antezack A."/>
            <person name="Boxberger M."/>
            <person name="La Scola B."/>
            <person name="Monnet-Corti V."/>
        </authorList>
    </citation>
    <scope>NUCLEOTIDE SEQUENCE [LARGE SCALE GENOMIC DNA]</scope>
    <source>
        <strain evidence="5 6">Marseille-Q4567</strain>
    </source>
</reference>
<accession>A0ABS1J0R9</accession>
<dbReference type="InterPro" id="IPR050319">
    <property type="entry name" value="ABC_transp_ATP-bind"/>
</dbReference>
<evidence type="ECO:0000313" key="6">
    <source>
        <dbReference type="Proteomes" id="UP000604730"/>
    </source>
</evidence>
<gene>
    <name evidence="5" type="ORF">JJN12_08065</name>
</gene>
<protein>
    <submittedName>
        <fullName evidence="5">ABC transporter ATP-binding protein</fullName>
    </submittedName>
</protein>
<dbReference type="PROSITE" id="PS00211">
    <property type="entry name" value="ABC_TRANSPORTER_1"/>
    <property type="match status" value="1"/>
</dbReference>
<feature type="domain" description="ABC transporter" evidence="4">
    <location>
        <begin position="7"/>
        <end position="252"/>
    </location>
</feature>
<evidence type="ECO:0000259" key="4">
    <source>
        <dbReference type="PROSITE" id="PS50893"/>
    </source>
</evidence>
<dbReference type="Pfam" id="PF00005">
    <property type="entry name" value="ABC_tran"/>
    <property type="match status" value="1"/>
</dbReference>
<dbReference type="SMART" id="SM00382">
    <property type="entry name" value="AAA"/>
    <property type="match status" value="1"/>
</dbReference>
<evidence type="ECO:0000256" key="2">
    <source>
        <dbReference type="ARBA" id="ARBA00022741"/>
    </source>
</evidence>
<proteinExistence type="predicted"/>
<dbReference type="Proteomes" id="UP000604730">
    <property type="component" value="Unassembled WGS sequence"/>
</dbReference>
<dbReference type="EMBL" id="JAEPRJ010000001">
    <property type="protein sequence ID" value="MBK5897729.1"/>
    <property type="molecule type" value="Genomic_DNA"/>
</dbReference>
<dbReference type="GO" id="GO:0005524">
    <property type="term" value="F:ATP binding"/>
    <property type="evidence" value="ECO:0007669"/>
    <property type="project" value="UniProtKB-KW"/>
</dbReference>
<evidence type="ECO:0000256" key="1">
    <source>
        <dbReference type="ARBA" id="ARBA00022448"/>
    </source>
</evidence>
<organism evidence="5 6">
    <name type="scientific">Catonella massiliensis</name>
    <dbReference type="NCBI Taxonomy" id="2799636"/>
    <lineage>
        <taxon>Bacteria</taxon>
        <taxon>Bacillati</taxon>
        <taxon>Bacillota</taxon>
        <taxon>Clostridia</taxon>
        <taxon>Lachnospirales</taxon>
        <taxon>Lachnospiraceae</taxon>
        <taxon>Catonella</taxon>
    </lineage>
</organism>
<dbReference type="InterPro" id="IPR017871">
    <property type="entry name" value="ABC_transporter-like_CS"/>
</dbReference>